<accession>A0ABU0P4X4</accession>
<feature type="region of interest" description="Disordered" evidence="1">
    <location>
        <begin position="45"/>
        <end position="82"/>
    </location>
</feature>
<protein>
    <recommendedName>
        <fullName evidence="4">Helix-turn-helix domain-containing protein</fullName>
    </recommendedName>
</protein>
<dbReference type="RefSeq" id="WP_307358038.1">
    <property type="nucleotide sequence ID" value="NZ_JAUSXK010000001.1"/>
</dbReference>
<evidence type="ECO:0000313" key="3">
    <source>
        <dbReference type="Proteomes" id="UP001239085"/>
    </source>
</evidence>
<dbReference type="Proteomes" id="UP001239085">
    <property type="component" value="Unassembled WGS sequence"/>
</dbReference>
<gene>
    <name evidence="2" type="ORF">QFZ46_000534</name>
</gene>
<proteinExistence type="predicted"/>
<comment type="caution">
    <text evidence="2">The sequence shown here is derived from an EMBL/GenBank/DDBJ whole genome shotgun (WGS) entry which is preliminary data.</text>
</comment>
<organism evidence="2 3">
    <name type="scientific">Microbacterium murale</name>
    <dbReference type="NCBI Taxonomy" id="1081040"/>
    <lineage>
        <taxon>Bacteria</taxon>
        <taxon>Bacillati</taxon>
        <taxon>Actinomycetota</taxon>
        <taxon>Actinomycetes</taxon>
        <taxon>Micrococcales</taxon>
        <taxon>Microbacteriaceae</taxon>
        <taxon>Microbacterium</taxon>
    </lineage>
</organism>
<evidence type="ECO:0000313" key="2">
    <source>
        <dbReference type="EMBL" id="MDQ0642374.1"/>
    </source>
</evidence>
<keyword evidence="3" id="KW-1185">Reference proteome</keyword>
<sequence length="82" mass="9016">MTDQTMPAVPQIANEWITVAEAAVLVDRHVPQIYRWIDDGRLSTRTSTEGVTRQHPGPGYGPVLVGHDREPSVAGKGRLIRS</sequence>
<evidence type="ECO:0008006" key="4">
    <source>
        <dbReference type="Google" id="ProtNLM"/>
    </source>
</evidence>
<reference evidence="2 3" key="1">
    <citation type="submission" date="2023-07" db="EMBL/GenBank/DDBJ databases">
        <title>Comparative genomics of wheat-associated soil bacteria to identify genetic determinants of phenazine resistance.</title>
        <authorList>
            <person name="Mouncey N."/>
        </authorList>
    </citation>
    <scope>NUCLEOTIDE SEQUENCE [LARGE SCALE GENOMIC DNA]</scope>
    <source>
        <strain evidence="2 3">W2I7</strain>
    </source>
</reference>
<dbReference type="EMBL" id="JAUSXK010000001">
    <property type="protein sequence ID" value="MDQ0642374.1"/>
    <property type="molecule type" value="Genomic_DNA"/>
</dbReference>
<name>A0ABU0P4X4_9MICO</name>
<evidence type="ECO:0000256" key="1">
    <source>
        <dbReference type="SAM" id="MobiDB-lite"/>
    </source>
</evidence>